<dbReference type="EMBL" id="LCBY01000091">
    <property type="protein sequence ID" value="KKS19184.1"/>
    <property type="molecule type" value="Genomic_DNA"/>
</dbReference>
<evidence type="ECO:0000313" key="1">
    <source>
        <dbReference type="EMBL" id="KKS19184.1"/>
    </source>
</evidence>
<organism evidence="1 2">
    <name type="scientific">Candidatus Roizmanbacteria bacterium GW2011_GWC2_41_7</name>
    <dbReference type="NCBI Taxonomy" id="1618487"/>
    <lineage>
        <taxon>Bacteria</taxon>
        <taxon>Candidatus Roizmaniibacteriota</taxon>
    </lineage>
</organism>
<reference evidence="1 2" key="1">
    <citation type="journal article" date="2015" name="Nature">
        <title>rRNA introns, odd ribosomes, and small enigmatic genomes across a large radiation of phyla.</title>
        <authorList>
            <person name="Brown C.T."/>
            <person name="Hug L.A."/>
            <person name="Thomas B.C."/>
            <person name="Sharon I."/>
            <person name="Castelle C.J."/>
            <person name="Singh A."/>
            <person name="Wilkins M.J."/>
            <person name="Williams K.H."/>
            <person name="Banfield J.F."/>
        </authorList>
    </citation>
    <scope>NUCLEOTIDE SEQUENCE [LARGE SCALE GENOMIC DNA]</scope>
</reference>
<sequence length="102" mass="11060">MKNILIFLIVIIILGVGGYFGFQYISRLGVSSPASQEIPVVTKTGVVQKLPKPGDDYTHMLKTSDALIKLNSYTVTLDGYANKNVSVTGQYSGDTLFVDSVK</sequence>
<dbReference type="Proteomes" id="UP000034371">
    <property type="component" value="Unassembled WGS sequence"/>
</dbReference>
<dbReference type="AlphaFoldDB" id="A0A0G0X2D0"/>
<evidence type="ECO:0000313" key="2">
    <source>
        <dbReference type="Proteomes" id="UP000034371"/>
    </source>
</evidence>
<name>A0A0G0X2D0_9BACT</name>
<accession>A0A0G0X2D0</accession>
<protein>
    <submittedName>
        <fullName evidence="1">Uncharacterized protein</fullName>
    </submittedName>
</protein>
<comment type="caution">
    <text evidence="1">The sequence shown here is derived from an EMBL/GenBank/DDBJ whole genome shotgun (WGS) entry which is preliminary data.</text>
</comment>
<proteinExistence type="predicted"/>
<gene>
    <name evidence="1" type="ORF">UU78_C0091G0006</name>
</gene>